<accession>A0A382YSE6</accession>
<reference evidence="2" key="1">
    <citation type="submission" date="2018-05" db="EMBL/GenBank/DDBJ databases">
        <authorList>
            <person name="Lanie J.A."/>
            <person name="Ng W.-L."/>
            <person name="Kazmierczak K.M."/>
            <person name="Andrzejewski T.M."/>
            <person name="Davidsen T.M."/>
            <person name="Wayne K.J."/>
            <person name="Tettelin H."/>
            <person name="Glass J.I."/>
            <person name="Rusch D."/>
            <person name="Podicherti R."/>
            <person name="Tsui H.-C.T."/>
            <person name="Winkler M.E."/>
        </authorList>
    </citation>
    <scope>NUCLEOTIDE SEQUENCE</scope>
</reference>
<dbReference type="AlphaFoldDB" id="A0A382YSE6"/>
<organism evidence="2">
    <name type="scientific">marine metagenome</name>
    <dbReference type="NCBI Taxonomy" id="408172"/>
    <lineage>
        <taxon>unclassified sequences</taxon>
        <taxon>metagenomes</taxon>
        <taxon>ecological metagenomes</taxon>
    </lineage>
</organism>
<name>A0A382YSE6_9ZZZZ</name>
<protein>
    <submittedName>
        <fullName evidence="2">Uncharacterized protein</fullName>
    </submittedName>
</protein>
<dbReference type="EMBL" id="UINC01178188">
    <property type="protein sequence ID" value="SVD86206.1"/>
    <property type="molecule type" value="Genomic_DNA"/>
</dbReference>
<proteinExistence type="predicted"/>
<feature type="compositionally biased region" description="Basic and acidic residues" evidence="1">
    <location>
        <begin position="38"/>
        <end position="48"/>
    </location>
</feature>
<feature type="region of interest" description="Disordered" evidence="1">
    <location>
        <begin position="30"/>
        <end position="60"/>
    </location>
</feature>
<evidence type="ECO:0000313" key="2">
    <source>
        <dbReference type="EMBL" id="SVD86206.1"/>
    </source>
</evidence>
<sequence length="86" mass="9233">MFSGRVADAAGDRLDVEVAPAPRAQFVTEHASGTERWVAGEESDRGQSFERAQQPGHRGQYPEVGAVGISAAIRPVRFVQAAERAL</sequence>
<gene>
    <name evidence="2" type="ORF">METZ01_LOCUS439060</name>
</gene>
<evidence type="ECO:0000256" key="1">
    <source>
        <dbReference type="SAM" id="MobiDB-lite"/>
    </source>
</evidence>